<keyword evidence="2" id="KW-0812">Transmembrane</keyword>
<dbReference type="VEuPathDB" id="VectorBase:LDEU003848"/>
<dbReference type="GO" id="GO:0042254">
    <property type="term" value="P:ribosome biogenesis"/>
    <property type="evidence" value="ECO:0007669"/>
    <property type="project" value="InterPro"/>
</dbReference>
<evidence type="ECO:0000256" key="1">
    <source>
        <dbReference type="ARBA" id="ARBA00007797"/>
    </source>
</evidence>
<evidence type="ECO:0000259" key="3">
    <source>
        <dbReference type="Pfam" id="PF03914"/>
    </source>
</evidence>
<evidence type="ECO:0000313" key="4">
    <source>
        <dbReference type="EMBL" id="RWS28192.1"/>
    </source>
</evidence>
<feature type="non-terminal residue" evidence="4">
    <location>
        <position position="1"/>
    </location>
</feature>
<feature type="domain" description="CCAAT-binding factor" evidence="3">
    <location>
        <begin position="59"/>
        <end position="206"/>
    </location>
</feature>
<comment type="caution">
    <text evidence="4">The sequence shown here is derived from an EMBL/GenBank/DDBJ whole genome shotgun (WGS) entry which is preliminary data.</text>
</comment>
<feature type="transmembrane region" description="Helical" evidence="2">
    <location>
        <begin position="48"/>
        <end position="70"/>
    </location>
</feature>
<comment type="similarity">
    <text evidence="1">Belongs to the CBF/MAK21 family.</text>
</comment>
<dbReference type="InterPro" id="IPR027193">
    <property type="entry name" value="Noc4"/>
</dbReference>
<name>A0A443SL14_9ACAR</name>
<dbReference type="Proteomes" id="UP000288716">
    <property type="component" value="Unassembled WGS sequence"/>
</dbReference>
<proteinExistence type="inferred from homology"/>
<dbReference type="GO" id="GO:0030692">
    <property type="term" value="C:Noc4p-Nop14p complex"/>
    <property type="evidence" value="ECO:0007669"/>
    <property type="project" value="TreeGrafter"/>
</dbReference>
<dbReference type="AlphaFoldDB" id="A0A443SL14"/>
<dbReference type="OrthoDB" id="10263185at2759"/>
<evidence type="ECO:0000256" key="2">
    <source>
        <dbReference type="SAM" id="Phobius"/>
    </source>
</evidence>
<dbReference type="STRING" id="299467.A0A443SL14"/>
<dbReference type="PANTHER" id="PTHR12455:SF0">
    <property type="entry name" value="NUCLEOLAR COMPLEX PROTEIN 4 HOMOLOG"/>
    <property type="match status" value="1"/>
</dbReference>
<keyword evidence="5" id="KW-1185">Reference proteome</keyword>
<organism evidence="4 5">
    <name type="scientific">Leptotrombidium deliense</name>
    <dbReference type="NCBI Taxonomy" id="299467"/>
    <lineage>
        <taxon>Eukaryota</taxon>
        <taxon>Metazoa</taxon>
        <taxon>Ecdysozoa</taxon>
        <taxon>Arthropoda</taxon>
        <taxon>Chelicerata</taxon>
        <taxon>Arachnida</taxon>
        <taxon>Acari</taxon>
        <taxon>Acariformes</taxon>
        <taxon>Trombidiformes</taxon>
        <taxon>Prostigmata</taxon>
        <taxon>Anystina</taxon>
        <taxon>Parasitengona</taxon>
        <taxon>Trombiculoidea</taxon>
        <taxon>Trombiculidae</taxon>
        <taxon>Leptotrombidium</taxon>
    </lineage>
</organism>
<dbReference type="InterPro" id="IPR005612">
    <property type="entry name" value="CCAAT-binding_factor"/>
</dbReference>
<dbReference type="EMBL" id="NCKV01001528">
    <property type="protein sequence ID" value="RWS28192.1"/>
    <property type="molecule type" value="Genomic_DNA"/>
</dbReference>
<evidence type="ECO:0000313" key="5">
    <source>
        <dbReference type="Proteomes" id="UP000288716"/>
    </source>
</evidence>
<dbReference type="GO" id="GO:0032040">
    <property type="term" value="C:small-subunit processome"/>
    <property type="evidence" value="ECO:0007669"/>
    <property type="project" value="TreeGrafter"/>
</dbReference>
<protein>
    <submittedName>
        <fullName evidence="4">Nucleolar complex protein 4-like protein</fullName>
    </submittedName>
</protein>
<accession>A0A443SL14</accession>
<keyword evidence="2" id="KW-1133">Transmembrane helix</keyword>
<keyword evidence="2" id="KW-0472">Membrane</keyword>
<gene>
    <name evidence="4" type="ORF">B4U80_08287</name>
</gene>
<dbReference type="PANTHER" id="PTHR12455">
    <property type="entry name" value="NUCLEOLAR COMPLEX PROTEIN 4"/>
    <property type="match status" value="1"/>
</dbReference>
<sequence length="244" mass="28387">RAADLFASVWLLFLSLKIPTKLYRKILIILDDHVMPHFRNPLTLSDFLINSFNVGGCVSLLSLSSLFILIQKCNLEYPDFYKKLYSLFEPDILYVKYRARFFFWADVFLTSTHLPEYLVAAFIKRLSRMALKAPADALYIIIPFIQNLLVRHPNLDKLINYPEKKTVSEDPFDNKETDPLKCKAIESSLWEIKTLQSHWNPDIVKLCSFVDKPLPKQENDLSEILETSFDEIVSKKLQKAHSND</sequence>
<reference evidence="4 5" key="1">
    <citation type="journal article" date="2018" name="Gigascience">
        <title>Genomes of trombidid mites reveal novel predicted allergens and laterally-transferred genes associated with secondary metabolism.</title>
        <authorList>
            <person name="Dong X."/>
            <person name="Chaisiri K."/>
            <person name="Xia D."/>
            <person name="Armstrong S.D."/>
            <person name="Fang Y."/>
            <person name="Donnelly M.J."/>
            <person name="Kadowaki T."/>
            <person name="McGarry J.W."/>
            <person name="Darby A.C."/>
            <person name="Makepeace B.L."/>
        </authorList>
    </citation>
    <scope>NUCLEOTIDE SEQUENCE [LARGE SCALE GENOMIC DNA]</scope>
    <source>
        <strain evidence="4">UoL-UT</strain>
    </source>
</reference>
<dbReference type="Pfam" id="PF03914">
    <property type="entry name" value="CBF"/>
    <property type="match status" value="1"/>
</dbReference>